<proteinExistence type="predicted"/>
<gene>
    <name evidence="3" type="ORF">FRUB_07433</name>
</gene>
<organism evidence="3 4">
    <name type="scientific">Fimbriiglobus ruber</name>
    <dbReference type="NCBI Taxonomy" id="1908690"/>
    <lineage>
        <taxon>Bacteria</taxon>
        <taxon>Pseudomonadati</taxon>
        <taxon>Planctomycetota</taxon>
        <taxon>Planctomycetia</taxon>
        <taxon>Gemmatales</taxon>
        <taxon>Gemmataceae</taxon>
        <taxon>Fimbriiglobus</taxon>
    </lineage>
</organism>
<evidence type="ECO:0000313" key="3">
    <source>
        <dbReference type="EMBL" id="OWK38313.1"/>
    </source>
</evidence>
<keyword evidence="4" id="KW-1185">Reference proteome</keyword>
<sequence length="350" mass="35340">MKRLIASGFCLVWAGSAGAADPLLPAQWQRPVQQAGGQVTAPIPPGTTLPVGPTVPALAPAGTPVVANGTACATCGSTSGGGLLGFGLIGGRSASGACPTCGTVPGQPCATGGSQCAKGCGGKELSFSQFCTWITYRPGPPVMPLMNALPYQTPLWQYFPCQPGCGACATGCAPAANAATGAYPQLGYLAAAKTAGVPVADAKPISAPAQTTTGPVQNNWAAPNRVPAQLPAVPTGGAIGRTGPTVSALPTYTPPQTTTALPGTIVRPSTQSQMMPANSTVATPSRWDRFVEFFIPSSWSDPNTYVPVTTGTSYSPSAGGTQMPPYRFQAPSNAAPTGYLQSANQPFTRQ</sequence>
<feature type="region of interest" description="Disordered" evidence="1">
    <location>
        <begin position="331"/>
        <end position="350"/>
    </location>
</feature>
<accession>A0A225DBF4</accession>
<name>A0A225DBF4_9BACT</name>
<reference evidence="4" key="1">
    <citation type="submission" date="2017-06" db="EMBL/GenBank/DDBJ databases">
        <title>Genome analysis of Fimbriiglobus ruber SP5, the first member of the order Planctomycetales with confirmed chitinolytic capability.</title>
        <authorList>
            <person name="Ravin N.V."/>
            <person name="Rakitin A.L."/>
            <person name="Ivanova A.A."/>
            <person name="Beletsky A.V."/>
            <person name="Kulichevskaya I.S."/>
            <person name="Mardanov A.V."/>
            <person name="Dedysh S.N."/>
        </authorList>
    </citation>
    <scope>NUCLEOTIDE SEQUENCE [LARGE SCALE GENOMIC DNA]</scope>
    <source>
        <strain evidence="4">SP5</strain>
    </source>
</reference>
<dbReference type="RefSeq" id="WP_088258138.1">
    <property type="nucleotide sequence ID" value="NZ_NIDE01000014.1"/>
</dbReference>
<dbReference type="AlphaFoldDB" id="A0A225DBF4"/>
<feature type="chain" id="PRO_5013053264" evidence="2">
    <location>
        <begin position="20"/>
        <end position="350"/>
    </location>
</feature>
<evidence type="ECO:0000256" key="2">
    <source>
        <dbReference type="SAM" id="SignalP"/>
    </source>
</evidence>
<feature type="signal peptide" evidence="2">
    <location>
        <begin position="1"/>
        <end position="19"/>
    </location>
</feature>
<comment type="caution">
    <text evidence="3">The sequence shown here is derived from an EMBL/GenBank/DDBJ whole genome shotgun (WGS) entry which is preliminary data.</text>
</comment>
<keyword evidence="2" id="KW-0732">Signal</keyword>
<evidence type="ECO:0000313" key="4">
    <source>
        <dbReference type="Proteomes" id="UP000214646"/>
    </source>
</evidence>
<protein>
    <submittedName>
        <fullName evidence="3">Uncharacterized protein</fullName>
    </submittedName>
</protein>
<dbReference type="EMBL" id="NIDE01000014">
    <property type="protein sequence ID" value="OWK38313.1"/>
    <property type="molecule type" value="Genomic_DNA"/>
</dbReference>
<evidence type="ECO:0000256" key="1">
    <source>
        <dbReference type="SAM" id="MobiDB-lite"/>
    </source>
</evidence>
<dbReference type="Proteomes" id="UP000214646">
    <property type="component" value="Unassembled WGS sequence"/>
</dbReference>